<gene>
    <name evidence="1" type="ORF">PAL_GLEAN10013537</name>
</gene>
<organism evidence="1 2">
    <name type="scientific">Pteropus alecto</name>
    <name type="common">Black flying fox</name>
    <dbReference type="NCBI Taxonomy" id="9402"/>
    <lineage>
        <taxon>Eukaryota</taxon>
        <taxon>Metazoa</taxon>
        <taxon>Chordata</taxon>
        <taxon>Craniata</taxon>
        <taxon>Vertebrata</taxon>
        <taxon>Euteleostomi</taxon>
        <taxon>Mammalia</taxon>
        <taxon>Eutheria</taxon>
        <taxon>Laurasiatheria</taxon>
        <taxon>Chiroptera</taxon>
        <taxon>Yinpterochiroptera</taxon>
        <taxon>Pteropodoidea</taxon>
        <taxon>Pteropodidae</taxon>
        <taxon>Pteropodinae</taxon>
        <taxon>Pteropus</taxon>
    </lineage>
</organism>
<proteinExistence type="predicted"/>
<sequence>MWDLVGTGMIYPGRDLEGHEIPKGLFQEEELDMVCVAFEDKFEISGGLGIFLRGAKQDGMAAAGELIWQWRCVNSGSYNSI</sequence>
<reference evidence="2" key="1">
    <citation type="journal article" date="2013" name="Science">
        <title>Comparative analysis of bat genomes provides insight into the evolution of flight and immunity.</title>
        <authorList>
            <person name="Zhang G."/>
            <person name="Cowled C."/>
            <person name="Shi Z."/>
            <person name="Huang Z."/>
            <person name="Bishop-Lilly K.A."/>
            <person name="Fang X."/>
            <person name="Wynne J.W."/>
            <person name="Xiong Z."/>
            <person name="Baker M.L."/>
            <person name="Zhao W."/>
            <person name="Tachedjian M."/>
            <person name="Zhu Y."/>
            <person name="Zhou P."/>
            <person name="Jiang X."/>
            <person name="Ng J."/>
            <person name="Yang L."/>
            <person name="Wu L."/>
            <person name="Xiao J."/>
            <person name="Feng Y."/>
            <person name="Chen Y."/>
            <person name="Sun X."/>
            <person name="Zhang Y."/>
            <person name="Marsh G.A."/>
            <person name="Crameri G."/>
            <person name="Broder C.C."/>
            <person name="Frey K.G."/>
            <person name="Wang L.F."/>
            <person name="Wang J."/>
        </authorList>
    </citation>
    <scope>NUCLEOTIDE SEQUENCE [LARGE SCALE GENOMIC DNA]</scope>
</reference>
<dbReference type="AlphaFoldDB" id="L5JVZ9"/>
<dbReference type="EMBL" id="KB031080">
    <property type="protein sequence ID" value="ELK03495.1"/>
    <property type="molecule type" value="Genomic_DNA"/>
</dbReference>
<dbReference type="Proteomes" id="UP000010552">
    <property type="component" value="Unassembled WGS sequence"/>
</dbReference>
<name>L5JVZ9_PTEAL</name>
<accession>L5JVZ9</accession>
<dbReference type="InParanoid" id="L5JVZ9"/>
<protein>
    <submittedName>
        <fullName evidence="1">Uncharacterized protein</fullName>
    </submittedName>
</protein>
<keyword evidence="2" id="KW-1185">Reference proteome</keyword>
<evidence type="ECO:0000313" key="2">
    <source>
        <dbReference type="Proteomes" id="UP000010552"/>
    </source>
</evidence>
<evidence type="ECO:0000313" key="1">
    <source>
        <dbReference type="EMBL" id="ELK03495.1"/>
    </source>
</evidence>